<dbReference type="Proteomes" id="UP000887566">
    <property type="component" value="Unplaced"/>
</dbReference>
<reference evidence="4" key="1">
    <citation type="submission" date="2022-11" db="UniProtKB">
        <authorList>
            <consortium name="WormBaseParasite"/>
        </authorList>
    </citation>
    <scope>IDENTIFICATION</scope>
</reference>
<evidence type="ECO:0000313" key="3">
    <source>
        <dbReference type="Proteomes" id="UP000887566"/>
    </source>
</evidence>
<dbReference type="WBParaSite" id="PSAMB.scaffold403size52821.g5459.t1">
    <property type="protein sequence ID" value="PSAMB.scaffold403size52821.g5459.t1"/>
    <property type="gene ID" value="PSAMB.scaffold403size52821.g5459"/>
</dbReference>
<name>A0A914WF35_9BILA</name>
<feature type="compositionally biased region" description="Basic and acidic residues" evidence="1">
    <location>
        <begin position="23"/>
        <end position="35"/>
    </location>
</feature>
<keyword evidence="3" id="KW-1185">Reference proteome</keyword>
<sequence>MLRLQALIVLVAFSVTVAKSSAQEHEYRGKLEKPRQPLLDADSPHRNESAEVDDLSEESSGQFPIVVDDDDAAEASTLPPSTTSMPTESIPLSAKASVGGGDVRPSVCLRAVERAKGFRRDATAPLHHTPPANVCVVNRRQWPLVTDTARLRSCQRQLRKQTSFRTGTAHSGCGDQRSPSSTDHRREQIVVPPATDVKETKAFGVLRRRRRLSVLTGSARNSLIG</sequence>
<dbReference type="AlphaFoldDB" id="A0A914WF35"/>
<feature type="chain" id="PRO_5037893142" evidence="2">
    <location>
        <begin position="23"/>
        <end position="225"/>
    </location>
</feature>
<organism evidence="3 4">
    <name type="scientific">Plectus sambesii</name>
    <dbReference type="NCBI Taxonomy" id="2011161"/>
    <lineage>
        <taxon>Eukaryota</taxon>
        <taxon>Metazoa</taxon>
        <taxon>Ecdysozoa</taxon>
        <taxon>Nematoda</taxon>
        <taxon>Chromadorea</taxon>
        <taxon>Plectida</taxon>
        <taxon>Plectina</taxon>
        <taxon>Plectoidea</taxon>
        <taxon>Plectidae</taxon>
        <taxon>Plectus</taxon>
    </lineage>
</organism>
<feature type="region of interest" description="Disordered" evidence="1">
    <location>
        <begin position="73"/>
        <end position="97"/>
    </location>
</feature>
<evidence type="ECO:0000256" key="2">
    <source>
        <dbReference type="SAM" id="SignalP"/>
    </source>
</evidence>
<proteinExistence type="predicted"/>
<feature type="region of interest" description="Disordered" evidence="1">
    <location>
        <begin position="162"/>
        <end position="187"/>
    </location>
</feature>
<evidence type="ECO:0000256" key="1">
    <source>
        <dbReference type="SAM" id="MobiDB-lite"/>
    </source>
</evidence>
<evidence type="ECO:0000313" key="4">
    <source>
        <dbReference type="WBParaSite" id="PSAMB.scaffold403size52821.g5459.t1"/>
    </source>
</evidence>
<protein>
    <submittedName>
        <fullName evidence="4">Secreted protein</fullName>
    </submittedName>
</protein>
<feature type="compositionally biased region" description="Low complexity" evidence="1">
    <location>
        <begin position="76"/>
        <end position="91"/>
    </location>
</feature>
<feature type="signal peptide" evidence="2">
    <location>
        <begin position="1"/>
        <end position="22"/>
    </location>
</feature>
<keyword evidence="2" id="KW-0732">Signal</keyword>
<accession>A0A914WF35</accession>
<feature type="region of interest" description="Disordered" evidence="1">
    <location>
        <begin position="23"/>
        <end position="60"/>
    </location>
</feature>